<accession>A0A835U2M4</accession>
<dbReference type="EMBL" id="JADCNM010000618">
    <property type="protein sequence ID" value="KAG0446084.1"/>
    <property type="molecule type" value="Genomic_DNA"/>
</dbReference>
<evidence type="ECO:0000313" key="4">
    <source>
        <dbReference type="Proteomes" id="UP000639772"/>
    </source>
</evidence>
<evidence type="ECO:0000313" key="2">
    <source>
        <dbReference type="EMBL" id="KAG0446084.1"/>
    </source>
</evidence>
<dbReference type="EMBL" id="JADCNL010000617">
    <property type="protein sequence ID" value="KAG0446077.1"/>
    <property type="molecule type" value="Genomic_DNA"/>
</dbReference>
<reference evidence="3 4" key="1">
    <citation type="journal article" date="2020" name="Nat. Food">
        <title>A phased Vanilla planifolia genome enables genetic improvement of flavour and production.</title>
        <authorList>
            <person name="Hasing T."/>
            <person name="Tang H."/>
            <person name="Brym M."/>
            <person name="Khazi F."/>
            <person name="Huang T."/>
            <person name="Chambers A.H."/>
        </authorList>
    </citation>
    <scope>NUCLEOTIDE SEQUENCE [LARGE SCALE GENOMIC DNA]</scope>
    <source>
        <tissue evidence="1">Leaf</tissue>
    </source>
</reference>
<dbReference type="AlphaFoldDB" id="A0A835U2M4"/>
<sequence>MRTAYRYSPDLLEPADLLPPIVRSPTRRWKTGFILPPVLPERNASGARWISETPPLSDTAASAKDPQPWMSTHDLVFGGFIYGRELEMEVMVGEAQRSRRCLSWSVVEEQQCIEPGRPGDSPSHQCGNCSGAVFDRSTSPPRRRTEVIVGALLHSINEIDPSPLKPAVLIVGRQVSVPVPL</sequence>
<protein>
    <submittedName>
        <fullName evidence="1">Uncharacterized protein</fullName>
    </submittedName>
</protein>
<keyword evidence="3" id="KW-1185">Reference proteome</keyword>
<gene>
    <name evidence="1" type="ORF">HPP92_029004</name>
    <name evidence="2" type="ORF">HPP92_029016</name>
</gene>
<evidence type="ECO:0000313" key="1">
    <source>
        <dbReference type="EMBL" id="KAG0446077.1"/>
    </source>
</evidence>
<organism evidence="1 3">
    <name type="scientific">Vanilla planifolia</name>
    <name type="common">Vanilla</name>
    <dbReference type="NCBI Taxonomy" id="51239"/>
    <lineage>
        <taxon>Eukaryota</taxon>
        <taxon>Viridiplantae</taxon>
        <taxon>Streptophyta</taxon>
        <taxon>Embryophyta</taxon>
        <taxon>Tracheophyta</taxon>
        <taxon>Spermatophyta</taxon>
        <taxon>Magnoliopsida</taxon>
        <taxon>Liliopsida</taxon>
        <taxon>Asparagales</taxon>
        <taxon>Orchidaceae</taxon>
        <taxon>Vanilloideae</taxon>
        <taxon>Vanilleae</taxon>
        <taxon>Vanilla</taxon>
    </lineage>
</organism>
<name>A0A835U2M4_VANPL</name>
<dbReference type="Proteomes" id="UP000639772">
    <property type="component" value="Unassembled WGS sequence"/>
</dbReference>
<dbReference type="Proteomes" id="UP000636800">
    <property type="component" value="Unassembled WGS sequence"/>
</dbReference>
<comment type="caution">
    <text evidence="1">The sequence shown here is derived from an EMBL/GenBank/DDBJ whole genome shotgun (WGS) entry which is preliminary data.</text>
</comment>
<proteinExistence type="predicted"/>
<evidence type="ECO:0000313" key="3">
    <source>
        <dbReference type="Proteomes" id="UP000636800"/>
    </source>
</evidence>